<dbReference type="Proteomes" id="UP001215598">
    <property type="component" value="Unassembled WGS sequence"/>
</dbReference>
<evidence type="ECO:0000313" key="2">
    <source>
        <dbReference type="Proteomes" id="UP001215598"/>
    </source>
</evidence>
<accession>A0AAD7IY45</accession>
<proteinExistence type="predicted"/>
<reference evidence="1" key="1">
    <citation type="submission" date="2023-03" db="EMBL/GenBank/DDBJ databases">
        <title>Massive genome expansion in bonnet fungi (Mycena s.s.) driven by repeated elements and novel gene families across ecological guilds.</title>
        <authorList>
            <consortium name="Lawrence Berkeley National Laboratory"/>
            <person name="Harder C.B."/>
            <person name="Miyauchi S."/>
            <person name="Viragh M."/>
            <person name="Kuo A."/>
            <person name="Thoen E."/>
            <person name="Andreopoulos B."/>
            <person name="Lu D."/>
            <person name="Skrede I."/>
            <person name="Drula E."/>
            <person name="Henrissat B."/>
            <person name="Morin E."/>
            <person name="Kohler A."/>
            <person name="Barry K."/>
            <person name="LaButti K."/>
            <person name="Morin E."/>
            <person name="Salamov A."/>
            <person name="Lipzen A."/>
            <person name="Mereny Z."/>
            <person name="Hegedus B."/>
            <person name="Baldrian P."/>
            <person name="Stursova M."/>
            <person name="Weitz H."/>
            <person name="Taylor A."/>
            <person name="Grigoriev I.V."/>
            <person name="Nagy L.G."/>
            <person name="Martin F."/>
            <person name="Kauserud H."/>
        </authorList>
    </citation>
    <scope>NUCLEOTIDE SEQUENCE</scope>
    <source>
        <strain evidence="1">CBHHK182m</strain>
    </source>
</reference>
<dbReference type="EMBL" id="JARKIB010000063">
    <property type="protein sequence ID" value="KAJ7751125.1"/>
    <property type="molecule type" value="Genomic_DNA"/>
</dbReference>
<feature type="non-terminal residue" evidence="1">
    <location>
        <position position="1"/>
    </location>
</feature>
<feature type="non-terminal residue" evidence="1">
    <location>
        <position position="121"/>
    </location>
</feature>
<sequence>KPPQLARACLNSSIELAAAGKRARAGDLFTAAKKLKFSIPPLDFTNATETSVKAYRELVEQSAENWMQQEIDKSDKLYMLQGRREPQKNKPAVQKTLYLTHYLSMVQTTSHCEALTSIMLS</sequence>
<evidence type="ECO:0000313" key="1">
    <source>
        <dbReference type="EMBL" id="KAJ7751125.1"/>
    </source>
</evidence>
<comment type="caution">
    <text evidence="1">The sequence shown here is derived from an EMBL/GenBank/DDBJ whole genome shotgun (WGS) entry which is preliminary data.</text>
</comment>
<organism evidence="1 2">
    <name type="scientific">Mycena metata</name>
    <dbReference type="NCBI Taxonomy" id="1033252"/>
    <lineage>
        <taxon>Eukaryota</taxon>
        <taxon>Fungi</taxon>
        <taxon>Dikarya</taxon>
        <taxon>Basidiomycota</taxon>
        <taxon>Agaricomycotina</taxon>
        <taxon>Agaricomycetes</taxon>
        <taxon>Agaricomycetidae</taxon>
        <taxon>Agaricales</taxon>
        <taxon>Marasmiineae</taxon>
        <taxon>Mycenaceae</taxon>
        <taxon>Mycena</taxon>
    </lineage>
</organism>
<protein>
    <submittedName>
        <fullName evidence="1">Uncharacterized protein</fullName>
    </submittedName>
</protein>
<gene>
    <name evidence="1" type="ORF">B0H16DRAFT_1221551</name>
</gene>
<name>A0AAD7IY45_9AGAR</name>
<dbReference type="AlphaFoldDB" id="A0AAD7IY45"/>
<keyword evidence="2" id="KW-1185">Reference proteome</keyword>